<evidence type="ECO:0000313" key="2">
    <source>
        <dbReference type="EMBL" id="KAF1802334.1"/>
    </source>
</evidence>
<name>A0A8H4BHB9_MUCCL</name>
<evidence type="ECO:0000313" key="3">
    <source>
        <dbReference type="Proteomes" id="UP000469890"/>
    </source>
</evidence>
<keyword evidence="1" id="KW-1133">Transmembrane helix</keyword>
<organism evidence="2 3">
    <name type="scientific">Mucor circinelloides f. lusitanicus</name>
    <name type="common">Mucor racemosus var. lusitanicus</name>
    <dbReference type="NCBI Taxonomy" id="29924"/>
    <lineage>
        <taxon>Eukaryota</taxon>
        <taxon>Fungi</taxon>
        <taxon>Fungi incertae sedis</taxon>
        <taxon>Mucoromycota</taxon>
        <taxon>Mucoromycotina</taxon>
        <taxon>Mucoromycetes</taxon>
        <taxon>Mucorales</taxon>
        <taxon>Mucorineae</taxon>
        <taxon>Mucoraceae</taxon>
        <taxon>Mucor</taxon>
    </lineage>
</organism>
<feature type="non-terminal residue" evidence="2">
    <location>
        <position position="1"/>
    </location>
</feature>
<sequence length="113" mass="13406">MHKIQQLNMDMEHHIHLFSSIDTRTKGMQHSSMDLCKSRQLLQQAYNRHVRLTLGKHSTMNPSIRLEHLQIKVHALHKSDFFDLMVSKHVRRWAFSFMLFCVMGSSILYIKKS</sequence>
<feature type="transmembrane region" description="Helical" evidence="1">
    <location>
        <begin position="93"/>
        <end position="110"/>
    </location>
</feature>
<proteinExistence type="predicted"/>
<dbReference type="AlphaFoldDB" id="A0A8H4BHB9"/>
<protein>
    <submittedName>
        <fullName evidence="2">Uncharacterized protein</fullName>
    </submittedName>
</protein>
<dbReference type="EMBL" id="JAAECE010000004">
    <property type="protein sequence ID" value="KAF1802334.1"/>
    <property type="molecule type" value="Genomic_DNA"/>
</dbReference>
<keyword evidence="1" id="KW-0472">Membrane</keyword>
<gene>
    <name evidence="2" type="ORF">FB192DRAFT_1436297</name>
</gene>
<comment type="caution">
    <text evidence="2">The sequence shown here is derived from an EMBL/GenBank/DDBJ whole genome shotgun (WGS) entry which is preliminary data.</text>
</comment>
<dbReference type="Proteomes" id="UP000469890">
    <property type="component" value="Unassembled WGS sequence"/>
</dbReference>
<reference evidence="2 3" key="1">
    <citation type="submission" date="2019-09" db="EMBL/GenBank/DDBJ databases">
        <authorList>
            <consortium name="DOE Joint Genome Institute"/>
            <person name="Mondo S.J."/>
            <person name="Navarro-Mendoza M.I."/>
            <person name="Perez-Arques C."/>
            <person name="Panchal S."/>
            <person name="Nicolas F.E."/>
            <person name="Ganguly P."/>
            <person name="Pangilinan J."/>
            <person name="Grigoriev I."/>
            <person name="Heitman J."/>
            <person name="Sanya K."/>
            <person name="Garre V."/>
        </authorList>
    </citation>
    <scope>NUCLEOTIDE SEQUENCE [LARGE SCALE GENOMIC DNA]</scope>
    <source>
        <strain evidence="2 3">MU402</strain>
    </source>
</reference>
<keyword evidence="1" id="KW-0812">Transmembrane</keyword>
<evidence type="ECO:0000256" key="1">
    <source>
        <dbReference type="SAM" id="Phobius"/>
    </source>
</evidence>
<accession>A0A8H4BHB9</accession>